<keyword evidence="2" id="KW-0805">Transcription regulation</keyword>
<dbReference type="OrthoDB" id="39175at2759"/>
<gene>
    <name evidence="7" type="ORF">BDP27DRAFT_1416550</name>
</gene>
<dbReference type="GO" id="GO:0005634">
    <property type="term" value="C:nucleus"/>
    <property type="evidence" value="ECO:0007669"/>
    <property type="project" value="UniProtKB-SubCell"/>
</dbReference>
<evidence type="ECO:0000256" key="5">
    <source>
        <dbReference type="ARBA" id="ARBA00023242"/>
    </source>
</evidence>
<comment type="subcellular location">
    <subcellularLocation>
        <location evidence="1">Nucleus</location>
    </subcellularLocation>
</comment>
<protein>
    <submittedName>
        <fullName evidence="7">Uncharacterized protein</fullName>
    </submittedName>
</protein>
<evidence type="ECO:0000256" key="1">
    <source>
        <dbReference type="ARBA" id="ARBA00004123"/>
    </source>
</evidence>
<keyword evidence="8" id="KW-1185">Reference proteome</keyword>
<keyword evidence="4" id="KW-0804">Transcription</keyword>
<evidence type="ECO:0000313" key="8">
    <source>
        <dbReference type="Proteomes" id="UP000772434"/>
    </source>
</evidence>
<evidence type="ECO:0000256" key="3">
    <source>
        <dbReference type="ARBA" id="ARBA00023125"/>
    </source>
</evidence>
<feature type="region of interest" description="Disordered" evidence="6">
    <location>
        <begin position="325"/>
        <end position="345"/>
    </location>
</feature>
<comment type="caution">
    <text evidence="7">The sequence shown here is derived from an EMBL/GenBank/DDBJ whole genome shotgun (WGS) entry which is preliminary data.</text>
</comment>
<accession>A0A9P5UCL1</accession>
<reference evidence="7" key="1">
    <citation type="submission" date="2020-11" db="EMBL/GenBank/DDBJ databases">
        <authorList>
            <consortium name="DOE Joint Genome Institute"/>
            <person name="Ahrendt S."/>
            <person name="Riley R."/>
            <person name="Andreopoulos W."/>
            <person name="Labutti K."/>
            <person name="Pangilinan J."/>
            <person name="Ruiz-Duenas F.J."/>
            <person name="Barrasa J.M."/>
            <person name="Sanchez-Garcia M."/>
            <person name="Camarero S."/>
            <person name="Miyauchi S."/>
            <person name="Serrano A."/>
            <person name="Linde D."/>
            <person name="Babiker R."/>
            <person name="Drula E."/>
            <person name="Ayuso-Fernandez I."/>
            <person name="Pacheco R."/>
            <person name="Padilla G."/>
            <person name="Ferreira P."/>
            <person name="Barriuso J."/>
            <person name="Kellner H."/>
            <person name="Castanera R."/>
            <person name="Alfaro M."/>
            <person name="Ramirez L."/>
            <person name="Pisabarro A.G."/>
            <person name="Kuo A."/>
            <person name="Tritt A."/>
            <person name="Lipzen A."/>
            <person name="He G."/>
            <person name="Yan M."/>
            <person name="Ng V."/>
            <person name="Cullen D."/>
            <person name="Martin F."/>
            <person name="Rosso M.-N."/>
            <person name="Henrissat B."/>
            <person name="Hibbett D."/>
            <person name="Martinez A.T."/>
            <person name="Grigoriev I.V."/>
        </authorList>
    </citation>
    <scope>NUCLEOTIDE SEQUENCE</scope>
    <source>
        <strain evidence="7">AH 40177</strain>
    </source>
</reference>
<proteinExistence type="predicted"/>
<dbReference type="GO" id="GO:0000981">
    <property type="term" value="F:DNA-binding transcription factor activity, RNA polymerase II-specific"/>
    <property type="evidence" value="ECO:0007669"/>
    <property type="project" value="TreeGrafter"/>
</dbReference>
<dbReference type="EMBL" id="JADNRY010000014">
    <property type="protein sequence ID" value="KAF9074252.1"/>
    <property type="molecule type" value="Genomic_DNA"/>
</dbReference>
<dbReference type="InterPro" id="IPR051089">
    <property type="entry name" value="prtT"/>
</dbReference>
<feature type="compositionally biased region" description="Low complexity" evidence="6">
    <location>
        <begin position="325"/>
        <end position="337"/>
    </location>
</feature>
<dbReference type="CDD" id="cd12148">
    <property type="entry name" value="fungal_TF_MHR"/>
    <property type="match status" value="1"/>
</dbReference>
<evidence type="ECO:0000313" key="7">
    <source>
        <dbReference type="EMBL" id="KAF9074252.1"/>
    </source>
</evidence>
<keyword evidence="3" id="KW-0238">DNA-binding</keyword>
<dbReference type="GO" id="GO:0000976">
    <property type="term" value="F:transcription cis-regulatory region binding"/>
    <property type="evidence" value="ECO:0007669"/>
    <property type="project" value="TreeGrafter"/>
</dbReference>
<evidence type="ECO:0000256" key="2">
    <source>
        <dbReference type="ARBA" id="ARBA00023015"/>
    </source>
</evidence>
<sequence>MHFAKHSAANALTDGCKTVELCQAYILMSLYAVPAKRWEEDRSWLYTRLAIRIATDLNLHQAEAAKPQNEKQELEIISGSNKRVEIRSVTLKHDAYLTEFHEEWEKRFNDAQQPGDCGSAFRCLLLPFLVGYSRLVMFSFGFQQAYQRGLKPGDDIFFNKCLEAAKTVVRIMIENLAPSGYMRSSSDGHFIFASFASAFLTKLLRPEFAHLLLKEEENDIFDLISRLIQTFSAIAVDDRHTPKLHARFLAGLLSKHRRDGATVGRLQALPSPPQQMHNMIDQFGDSNLVGSDGNAVGEEEIPLATMQALKNPAWWQNMMMPGFSWSDPSSPSSNSNAPGPPTPSSYGTSHYAPIAIATANDSSYGIFHAAQQVPLY</sequence>
<dbReference type="PANTHER" id="PTHR31845">
    <property type="entry name" value="FINGER DOMAIN PROTEIN, PUTATIVE-RELATED"/>
    <property type="match status" value="1"/>
</dbReference>
<evidence type="ECO:0000256" key="4">
    <source>
        <dbReference type="ARBA" id="ARBA00023163"/>
    </source>
</evidence>
<keyword evidence="5" id="KW-0539">Nucleus</keyword>
<evidence type="ECO:0000256" key="6">
    <source>
        <dbReference type="SAM" id="MobiDB-lite"/>
    </source>
</evidence>
<dbReference type="PANTHER" id="PTHR31845:SF19">
    <property type="entry name" value="TRANSCRIPTION FACTOR DOMAIN-CONTAINING PROTEIN"/>
    <property type="match status" value="1"/>
</dbReference>
<dbReference type="AlphaFoldDB" id="A0A9P5UCL1"/>
<name>A0A9P5UCL1_9AGAR</name>
<dbReference type="Proteomes" id="UP000772434">
    <property type="component" value="Unassembled WGS sequence"/>
</dbReference>
<organism evidence="7 8">
    <name type="scientific">Rhodocollybia butyracea</name>
    <dbReference type="NCBI Taxonomy" id="206335"/>
    <lineage>
        <taxon>Eukaryota</taxon>
        <taxon>Fungi</taxon>
        <taxon>Dikarya</taxon>
        <taxon>Basidiomycota</taxon>
        <taxon>Agaricomycotina</taxon>
        <taxon>Agaricomycetes</taxon>
        <taxon>Agaricomycetidae</taxon>
        <taxon>Agaricales</taxon>
        <taxon>Marasmiineae</taxon>
        <taxon>Omphalotaceae</taxon>
        <taxon>Rhodocollybia</taxon>
    </lineage>
</organism>